<dbReference type="InterPro" id="IPR011712">
    <property type="entry name" value="Sig_transdc_His_kin_sub3_dim/P"/>
</dbReference>
<dbReference type="PANTHER" id="PTHR24421:SF10">
    <property type="entry name" value="NITRATE_NITRITE SENSOR PROTEIN NARQ"/>
    <property type="match status" value="1"/>
</dbReference>
<evidence type="ECO:0000256" key="4">
    <source>
        <dbReference type="ARBA" id="ARBA00022679"/>
    </source>
</evidence>
<keyword evidence="6 11" id="KW-0418">Kinase</keyword>
<feature type="domain" description="Histidine kinase" evidence="10">
    <location>
        <begin position="116"/>
        <end position="270"/>
    </location>
</feature>
<comment type="catalytic activity">
    <reaction evidence="1">
        <text>ATP + protein L-histidine = ADP + protein N-phospho-L-histidine.</text>
        <dbReference type="EC" id="2.7.13.3"/>
    </reaction>
</comment>
<keyword evidence="12" id="KW-1185">Reference proteome</keyword>
<gene>
    <name evidence="11" type="ORF">NITMOv2_0515</name>
</gene>
<evidence type="ECO:0000256" key="8">
    <source>
        <dbReference type="ARBA" id="ARBA00023012"/>
    </source>
</evidence>
<feature type="compositionally biased region" description="Low complexity" evidence="9">
    <location>
        <begin position="31"/>
        <end position="47"/>
    </location>
</feature>
<keyword evidence="4" id="KW-0808">Transferase</keyword>
<dbReference type="GO" id="GO:0005524">
    <property type="term" value="F:ATP binding"/>
    <property type="evidence" value="ECO:0007669"/>
    <property type="project" value="UniProtKB-KW"/>
</dbReference>
<dbReference type="EC" id="2.7.13.3" evidence="2"/>
<evidence type="ECO:0000256" key="3">
    <source>
        <dbReference type="ARBA" id="ARBA00022553"/>
    </source>
</evidence>
<evidence type="ECO:0000256" key="7">
    <source>
        <dbReference type="ARBA" id="ARBA00022840"/>
    </source>
</evidence>
<dbReference type="InterPro" id="IPR050482">
    <property type="entry name" value="Sensor_HK_TwoCompSys"/>
</dbReference>
<dbReference type="InterPro" id="IPR036890">
    <property type="entry name" value="HATPase_C_sf"/>
</dbReference>
<evidence type="ECO:0000313" key="12">
    <source>
        <dbReference type="Proteomes" id="UP000069205"/>
    </source>
</evidence>
<dbReference type="EMBL" id="CP011801">
    <property type="protein sequence ID" value="ALA56951.1"/>
    <property type="molecule type" value="Genomic_DNA"/>
</dbReference>
<dbReference type="SUPFAM" id="SSF55874">
    <property type="entry name" value="ATPase domain of HSP90 chaperone/DNA topoisomerase II/histidine kinase"/>
    <property type="match status" value="1"/>
</dbReference>
<evidence type="ECO:0000256" key="5">
    <source>
        <dbReference type="ARBA" id="ARBA00022741"/>
    </source>
</evidence>
<dbReference type="GO" id="GO:0016020">
    <property type="term" value="C:membrane"/>
    <property type="evidence" value="ECO:0007669"/>
    <property type="project" value="InterPro"/>
</dbReference>
<dbReference type="SMART" id="SM00387">
    <property type="entry name" value="HATPase_c"/>
    <property type="match status" value="1"/>
</dbReference>
<dbReference type="AlphaFoldDB" id="A0A0K2G7L0"/>
<keyword evidence="5" id="KW-0547">Nucleotide-binding</keyword>
<dbReference type="Pfam" id="PF07730">
    <property type="entry name" value="HisKA_3"/>
    <property type="match status" value="1"/>
</dbReference>
<evidence type="ECO:0000256" key="2">
    <source>
        <dbReference type="ARBA" id="ARBA00012438"/>
    </source>
</evidence>
<keyword evidence="8" id="KW-0902">Two-component regulatory system</keyword>
<feature type="region of interest" description="Disordered" evidence="9">
    <location>
        <begin position="19"/>
        <end position="50"/>
    </location>
</feature>
<dbReference type="Pfam" id="PF02518">
    <property type="entry name" value="HATPase_c"/>
    <property type="match status" value="1"/>
</dbReference>
<dbReference type="Gene3D" id="1.20.5.1930">
    <property type="match status" value="1"/>
</dbReference>
<evidence type="ECO:0000256" key="1">
    <source>
        <dbReference type="ARBA" id="ARBA00000085"/>
    </source>
</evidence>
<evidence type="ECO:0000256" key="6">
    <source>
        <dbReference type="ARBA" id="ARBA00022777"/>
    </source>
</evidence>
<dbReference type="Proteomes" id="UP000069205">
    <property type="component" value="Chromosome"/>
</dbReference>
<evidence type="ECO:0000259" key="10">
    <source>
        <dbReference type="PROSITE" id="PS50109"/>
    </source>
</evidence>
<dbReference type="InterPro" id="IPR003594">
    <property type="entry name" value="HATPase_dom"/>
</dbReference>
<reference evidence="11 12" key="1">
    <citation type="journal article" date="2015" name="Proc. Natl. Acad. Sci. U.S.A.">
        <title>Expanded metabolic versatility of ubiquitous nitrite-oxidizing bacteria from the genus Nitrospira.</title>
        <authorList>
            <person name="Koch H."/>
            <person name="Lucker S."/>
            <person name="Albertsen M."/>
            <person name="Kitzinger K."/>
            <person name="Herbold C."/>
            <person name="Spieck E."/>
            <person name="Nielsen P.H."/>
            <person name="Wagner M."/>
            <person name="Daims H."/>
        </authorList>
    </citation>
    <scope>NUCLEOTIDE SEQUENCE [LARGE SCALE GENOMIC DNA]</scope>
    <source>
        <strain evidence="11 12">NSP M-1</strain>
    </source>
</reference>
<dbReference type="PROSITE" id="PS50109">
    <property type="entry name" value="HIS_KIN"/>
    <property type="match status" value="1"/>
</dbReference>
<dbReference type="GO" id="GO:0000155">
    <property type="term" value="F:phosphorelay sensor kinase activity"/>
    <property type="evidence" value="ECO:0007669"/>
    <property type="project" value="InterPro"/>
</dbReference>
<accession>A0A0K2G7L0</accession>
<evidence type="ECO:0000313" key="11">
    <source>
        <dbReference type="EMBL" id="ALA56951.1"/>
    </source>
</evidence>
<organism evidence="11 12">
    <name type="scientific">Nitrospira moscoviensis</name>
    <dbReference type="NCBI Taxonomy" id="42253"/>
    <lineage>
        <taxon>Bacteria</taxon>
        <taxon>Pseudomonadati</taxon>
        <taxon>Nitrospirota</taxon>
        <taxon>Nitrospiria</taxon>
        <taxon>Nitrospirales</taxon>
        <taxon>Nitrospiraceae</taxon>
        <taxon>Nitrospira</taxon>
    </lineage>
</organism>
<evidence type="ECO:0000256" key="9">
    <source>
        <dbReference type="SAM" id="MobiDB-lite"/>
    </source>
</evidence>
<dbReference type="PANTHER" id="PTHR24421">
    <property type="entry name" value="NITRATE/NITRITE SENSOR PROTEIN NARX-RELATED"/>
    <property type="match status" value="1"/>
</dbReference>
<keyword evidence="3" id="KW-0597">Phosphoprotein</keyword>
<keyword evidence="7" id="KW-0067">ATP-binding</keyword>
<name>A0A0K2G7L0_NITMO</name>
<dbReference type="Gene3D" id="3.30.565.10">
    <property type="entry name" value="Histidine kinase-like ATPase, C-terminal domain"/>
    <property type="match status" value="1"/>
</dbReference>
<dbReference type="CDD" id="cd16917">
    <property type="entry name" value="HATPase_UhpB-NarQ-NarX-like"/>
    <property type="match status" value="1"/>
</dbReference>
<dbReference type="STRING" id="42253.NITMOv2_0515"/>
<dbReference type="PATRIC" id="fig|42253.5.peg.511"/>
<dbReference type="InterPro" id="IPR005467">
    <property type="entry name" value="His_kinase_dom"/>
</dbReference>
<dbReference type="GO" id="GO:0046983">
    <property type="term" value="F:protein dimerization activity"/>
    <property type="evidence" value="ECO:0007669"/>
    <property type="project" value="InterPro"/>
</dbReference>
<dbReference type="KEGG" id="nmv:NITMOv2_0515"/>
<proteinExistence type="predicted"/>
<protein>
    <recommendedName>
        <fullName evidence="2">histidine kinase</fullName>
        <ecNumber evidence="2">2.7.13.3</ecNumber>
    </recommendedName>
</protein>
<sequence>MAFHLLGDFMRRDHRRLRLIGRTDRATTDKPGPLSTSPRPTGPPSSSDIPEDLAQALRASEQRLSALLEDRGRIGRDLHDCVLQSLYAIGLSLEQSRRTHPSGDARAARPAGAEVVDQLNTLIHDIRRMITGLERGTVEAFDLGAELSSLVATYTQIGHMQIALDLQPAAIDILTGEEEREILNIVREALSNCARHARATQASVVLQHRGPRVRLTIEDNGAGFEPEKRPVAGYGLTNMAARAKRLGGQLTVRSCLGRGTKIIAEFVLEPVLTPV</sequence>
<dbReference type="OrthoDB" id="9811306at2"/>